<accession>A0AA39V509</accession>
<evidence type="ECO:0000313" key="3">
    <source>
        <dbReference type="Proteomes" id="UP001166286"/>
    </source>
</evidence>
<evidence type="ECO:0008006" key="4">
    <source>
        <dbReference type="Google" id="ProtNLM"/>
    </source>
</evidence>
<dbReference type="Gene3D" id="1.25.40.10">
    <property type="entry name" value="Tetratricopeptide repeat domain"/>
    <property type="match status" value="2"/>
</dbReference>
<feature type="compositionally biased region" description="Basic and acidic residues" evidence="1">
    <location>
        <begin position="748"/>
        <end position="758"/>
    </location>
</feature>
<feature type="compositionally biased region" description="Basic and acidic residues" evidence="1">
    <location>
        <begin position="697"/>
        <end position="706"/>
    </location>
</feature>
<feature type="region of interest" description="Disordered" evidence="1">
    <location>
        <begin position="693"/>
        <end position="716"/>
    </location>
</feature>
<protein>
    <recommendedName>
        <fullName evidence="4">Pentatricopeptide repeat protein</fullName>
    </recommendedName>
</protein>
<dbReference type="PANTHER" id="PTHR47939:SF1">
    <property type="entry name" value="OS04G0684500 PROTEIN"/>
    <property type="match status" value="1"/>
</dbReference>
<keyword evidence="3" id="KW-1185">Reference proteome</keyword>
<gene>
    <name evidence="2" type="ORF">JMJ35_005107</name>
</gene>
<name>A0AA39V509_9LECA</name>
<dbReference type="EMBL" id="JAFEKC020000011">
    <property type="protein sequence ID" value="KAK0511979.1"/>
    <property type="molecule type" value="Genomic_DNA"/>
</dbReference>
<dbReference type="InterPro" id="IPR011990">
    <property type="entry name" value="TPR-like_helical_dom_sf"/>
</dbReference>
<sequence length="782" mass="89616">MQTVWSRVAQSRCYCNCSSCVSATNSLARRVTTSTSRRSIRVGNAFTVLSSSLAVAATFVDSKRKDARSEHWDRVISKARADVAEIDHEQERRLESLSRIAEQADLENESTGNPCLEPPQPPIRYYDKTPQWFTFPDLRSGSWVQVFEWATQQDQLRAASGFQEFKGIPLSLLQELSVNQIEQLINDEGTLRRFFYWASDSATMRDEPLKLLFSCKSLKILEWTTAMMVWQMLAHCSESSTAIVRQLLDRAPQSRNIEFREILLKGPTEPGIPARWSFLSQPPNQDLASAEDPVPKFVLEKNYIQDMIAQAKSRLNSLSQVDKTDEHLVENFESPRLPWYGRRPNKRLRHEAALDQRLTLLLSELEDGKDPTPMLSDICYDLLMSPTPPTIKTYNLLLVRFCQLRHESLVQVLWESMCKSHVRPNETTYSTLLRFFTATNNEIEFRKLVRRMKGYDGSVALMKQDVVTEPISAQRVRRVRYKGHQNDLVFEKARMNQEVYESLIIGALKFMSDQSAMHYYKTMISEGWETTSEILNAILEDCCNRVDWEGACSVWQQIFTIAGKASEQAYEWMLRLCQECDKYHEAYQVLQEGALQGVLPLKMLDLLRHFERGKYRLSAEGAKRLMEGSWTREMSKTPNWRTTTDVTHDKEKERVLSIKAKRKELSTVAMQIEQDMPRNIDSGLDNAIQEPPAGRAVTDERWHHPETTTAPKLDELSEDVAEADLSTFVNSFNSEEEVLQMLRQIRDVKKQSGKEGRSKTPGPGLWGLEGGNDAPRALVASA</sequence>
<reference evidence="2" key="1">
    <citation type="submission" date="2023-03" db="EMBL/GenBank/DDBJ databases">
        <title>Complete genome of Cladonia borealis.</title>
        <authorList>
            <person name="Park H."/>
        </authorList>
    </citation>
    <scope>NUCLEOTIDE SEQUENCE</scope>
    <source>
        <strain evidence="2">ANT050790</strain>
    </source>
</reference>
<evidence type="ECO:0000256" key="1">
    <source>
        <dbReference type="SAM" id="MobiDB-lite"/>
    </source>
</evidence>
<feature type="region of interest" description="Disordered" evidence="1">
    <location>
        <begin position="748"/>
        <end position="782"/>
    </location>
</feature>
<dbReference type="PANTHER" id="PTHR47939">
    <property type="entry name" value="MEMBRANE-ASSOCIATED SALT-INDUCIBLE PROTEIN-LIKE"/>
    <property type="match status" value="1"/>
</dbReference>
<organism evidence="2 3">
    <name type="scientific">Cladonia borealis</name>
    <dbReference type="NCBI Taxonomy" id="184061"/>
    <lineage>
        <taxon>Eukaryota</taxon>
        <taxon>Fungi</taxon>
        <taxon>Dikarya</taxon>
        <taxon>Ascomycota</taxon>
        <taxon>Pezizomycotina</taxon>
        <taxon>Lecanoromycetes</taxon>
        <taxon>OSLEUM clade</taxon>
        <taxon>Lecanoromycetidae</taxon>
        <taxon>Lecanorales</taxon>
        <taxon>Lecanorineae</taxon>
        <taxon>Cladoniaceae</taxon>
        <taxon>Cladonia</taxon>
    </lineage>
</organism>
<dbReference type="Proteomes" id="UP001166286">
    <property type="component" value="Unassembled WGS sequence"/>
</dbReference>
<comment type="caution">
    <text evidence="2">The sequence shown here is derived from an EMBL/GenBank/DDBJ whole genome shotgun (WGS) entry which is preliminary data.</text>
</comment>
<dbReference type="AlphaFoldDB" id="A0AA39V509"/>
<dbReference type="InterPro" id="IPR050667">
    <property type="entry name" value="PPR-containing_protein"/>
</dbReference>
<proteinExistence type="predicted"/>
<evidence type="ECO:0000313" key="2">
    <source>
        <dbReference type="EMBL" id="KAK0511979.1"/>
    </source>
</evidence>